<gene>
    <name evidence="2" type="ORF">CYY_008276</name>
</gene>
<feature type="compositionally biased region" description="Low complexity" evidence="1">
    <location>
        <begin position="51"/>
        <end position="62"/>
    </location>
</feature>
<feature type="compositionally biased region" description="Polar residues" evidence="1">
    <location>
        <begin position="163"/>
        <end position="174"/>
    </location>
</feature>
<feature type="region of interest" description="Disordered" evidence="1">
    <location>
        <begin position="28"/>
        <end position="94"/>
    </location>
</feature>
<dbReference type="AlphaFoldDB" id="A0A8J4PVI3"/>
<dbReference type="EMBL" id="AJWJ01000496">
    <property type="protein sequence ID" value="KAF2070406.1"/>
    <property type="molecule type" value="Genomic_DNA"/>
</dbReference>
<feature type="region of interest" description="Disordered" evidence="1">
    <location>
        <begin position="142"/>
        <end position="174"/>
    </location>
</feature>
<evidence type="ECO:0000256" key="1">
    <source>
        <dbReference type="SAM" id="MobiDB-lite"/>
    </source>
</evidence>
<dbReference type="Proteomes" id="UP000695562">
    <property type="component" value="Unassembled WGS sequence"/>
</dbReference>
<name>A0A8J4PVI3_9MYCE</name>
<sequence length="174" mass="18388">MSSTVSDNAIALSSKKINMALDEIIKENKKTAGKQSSAARLKNAMNKSPKKAGGAQKQQNNNTKKEKKAPAVAAGLASPKVKKTQQQQQATKLVSPDKIKIQIQNLQAKPAGAAKKVVAISPKKQGKKIGAKGAASAIRKVTAASPNKQQKQNGPARVVKKVTPTTLNERFSSK</sequence>
<protein>
    <submittedName>
        <fullName evidence="2">Uncharacterized protein</fullName>
    </submittedName>
</protein>
<evidence type="ECO:0000313" key="2">
    <source>
        <dbReference type="EMBL" id="KAF2070406.1"/>
    </source>
</evidence>
<organism evidence="2 3">
    <name type="scientific">Polysphondylium violaceum</name>
    <dbReference type="NCBI Taxonomy" id="133409"/>
    <lineage>
        <taxon>Eukaryota</taxon>
        <taxon>Amoebozoa</taxon>
        <taxon>Evosea</taxon>
        <taxon>Eumycetozoa</taxon>
        <taxon>Dictyostelia</taxon>
        <taxon>Dictyosteliales</taxon>
        <taxon>Dictyosteliaceae</taxon>
        <taxon>Polysphondylium</taxon>
    </lineage>
</organism>
<proteinExistence type="predicted"/>
<accession>A0A8J4PVI3</accession>
<reference evidence="2" key="1">
    <citation type="submission" date="2020-01" db="EMBL/GenBank/DDBJ databases">
        <title>Development of genomics and gene disruption for Polysphondylium violaceum indicates a role for the polyketide synthase stlB in stalk morphogenesis.</title>
        <authorList>
            <person name="Narita B."/>
            <person name="Kawabe Y."/>
            <person name="Kin K."/>
            <person name="Saito T."/>
            <person name="Gibbs R."/>
            <person name="Kuspa A."/>
            <person name="Muzny D."/>
            <person name="Queller D."/>
            <person name="Richards S."/>
            <person name="Strassman J."/>
            <person name="Sucgang R."/>
            <person name="Worley K."/>
            <person name="Schaap P."/>
        </authorList>
    </citation>
    <scope>NUCLEOTIDE SEQUENCE</scope>
    <source>
        <strain evidence="2">QSvi11</strain>
    </source>
</reference>
<keyword evidence="3" id="KW-1185">Reference proteome</keyword>
<comment type="caution">
    <text evidence="2">The sequence shown here is derived from an EMBL/GenBank/DDBJ whole genome shotgun (WGS) entry which is preliminary data.</text>
</comment>
<feature type="compositionally biased region" description="Polar residues" evidence="1">
    <location>
        <begin position="144"/>
        <end position="153"/>
    </location>
</feature>
<dbReference type="OrthoDB" id="1902342at2759"/>
<evidence type="ECO:0000313" key="3">
    <source>
        <dbReference type="Proteomes" id="UP000695562"/>
    </source>
</evidence>